<evidence type="ECO:0000256" key="7">
    <source>
        <dbReference type="ARBA" id="ARBA00022803"/>
    </source>
</evidence>
<comment type="similarity">
    <text evidence="2">Belongs to the glycosyltransferase 41 family. O-GlcNAc transferase subfamily.</text>
</comment>
<dbReference type="InterPro" id="IPR011990">
    <property type="entry name" value="TPR-like_helical_dom_sf"/>
</dbReference>
<comment type="pathway">
    <text evidence="1">Protein modification; protein glycosylation.</text>
</comment>
<dbReference type="PANTHER" id="PTHR44998:SF1">
    <property type="entry name" value="UDP-N-ACETYLGLUCOSAMINE--PEPTIDE N-ACETYLGLUCOSAMINYLTRANSFERASE 110 KDA SUBUNIT"/>
    <property type="match status" value="1"/>
</dbReference>
<dbReference type="SUPFAM" id="SSF53756">
    <property type="entry name" value="UDP-Glycosyltransferase/glycogen phosphorylase"/>
    <property type="match status" value="1"/>
</dbReference>
<dbReference type="InterPro" id="IPR029489">
    <property type="entry name" value="OGT/SEC/SPY_C"/>
</dbReference>
<dbReference type="PROSITE" id="PS50005">
    <property type="entry name" value="TPR"/>
    <property type="match status" value="1"/>
</dbReference>
<reference evidence="10 11" key="1">
    <citation type="submission" date="2023-06" db="EMBL/GenBank/DDBJ databases">
        <title>Pelomonas sp. APW6 16S ribosomal RNA gene genome sequencing and assembly.</title>
        <authorList>
            <person name="Woo H."/>
        </authorList>
    </citation>
    <scope>NUCLEOTIDE SEQUENCE [LARGE SCALE GENOMIC DNA]</scope>
    <source>
        <strain evidence="10 11">APW6</strain>
    </source>
</reference>
<keyword evidence="5" id="KW-0808">Transferase</keyword>
<feature type="domain" description="O-GlcNAc transferase C-terminal" evidence="9">
    <location>
        <begin position="420"/>
        <end position="604"/>
    </location>
</feature>
<name>A0ABT7LKC1_9BURK</name>
<accession>A0ABT7LKC1</accession>
<dbReference type="EMBL" id="JASVDS010000004">
    <property type="protein sequence ID" value="MDL5033254.1"/>
    <property type="molecule type" value="Genomic_DNA"/>
</dbReference>
<evidence type="ECO:0000256" key="2">
    <source>
        <dbReference type="ARBA" id="ARBA00005386"/>
    </source>
</evidence>
<dbReference type="InterPro" id="IPR019734">
    <property type="entry name" value="TPR_rpt"/>
</dbReference>
<evidence type="ECO:0000256" key="6">
    <source>
        <dbReference type="ARBA" id="ARBA00022737"/>
    </source>
</evidence>
<dbReference type="Gene3D" id="1.25.40.10">
    <property type="entry name" value="Tetratricopeptide repeat domain"/>
    <property type="match status" value="2"/>
</dbReference>
<keyword evidence="4" id="KW-0328">Glycosyltransferase</keyword>
<dbReference type="Gene3D" id="3.40.50.2000">
    <property type="entry name" value="Glycogen Phosphorylase B"/>
    <property type="match status" value="1"/>
</dbReference>
<dbReference type="InterPro" id="IPR013105">
    <property type="entry name" value="TPR_2"/>
</dbReference>
<dbReference type="Pfam" id="PF07719">
    <property type="entry name" value="TPR_2"/>
    <property type="match status" value="1"/>
</dbReference>
<keyword evidence="7 8" id="KW-0802">TPR repeat</keyword>
<feature type="domain" description="O-GlcNAc transferase C-terminal" evidence="9">
    <location>
        <begin position="239"/>
        <end position="413"/>
    </location>
</feature>
<evidence type="ECO:0000256" key="1">
    <source>
        <dbReference type="ARBA" id="ARBA00004922"/>
    </source>
</evidence>
<dbReference type="Pfam" id="PF13844">
    <property type="entry name" value="Glyco_transf_41"/>
    <property type="match status" value="2"/>
</dbReference>
<feature type="repeat" description="TPR" evidence="8">
    <location>
        <begin position="67"/>
        <end position="100"/>
    </location>
</feature>
<evidence type="ECO:0000256" key="4">
    <source>
        <dbReference type="ARBA" id="ARBA00022676"/>
    </source>
</evidence>
<organism evidence="10 11">
    <name type="scientific">Roseateles subflavus</name>
    <dbReference type="NCBI Taxonomy" id="3053353"/>
    <lineage>
        <taxon>Bacteria</taxon>
        <taxon>Pseudomonadati</taxon>
        <taxon>Pseudomonadota</taxon>
        <taxon>Betaproteobacteria</taxon>
        <taxon>Burkholderiales</taxon>
        <taxon>Sphaerotilaceae</taxon>
        <taxon>Roseateles</taxon>
    </lineage>
</organism>
<evidence type="ECO:0000313" key="11">
    <source>
        <dbReference type="Proteomes" id="UP001238603"/>
    </source>
</evidence>
<evidence type="ECO:0000256" key="3">
    <source>
        <dbReference type="ARBA" id="ARBA00011970"/>
    </source>
</evidence>
<dbReference type="SUPFAM" id="SSF48452">
    <property type="entry name" value="TPR-like"/>
    <property type="match status" value="2"/>
</dbReference>
<evidence type="ECO:0000256" key="5">
    <source>
        <dbReference type="ARBA" id="ARBA00022679"/>
    </source>
</evidence>
<keyword evidence="6" id="KW-0677">Repeat</keyword>
<evidence type="ECO:0000313" key="10">
    <source>
        <dbReference type="EMBL" id="MDL5033254.1"/>
    </source>
</evidence>
<proteinExistence type="inferred from homology"/>
<dbReference type="EC" id="2.4.1.255" evidence="3"/>
<evidence type="ECO:0000256" key="8">
    <source>
        <dbReference type="PROSITE-ProRule" id="PRU00339"/>
    </source>
</evidence>
<protein>
    <recommendedName>
        <fullName evidence="3">protein O-GlcNAc transferase</fullName>
        <ecNumber evidence="3">2.4.1.255</ecNumber>
    </recommendedName>
</protein>
<dbReference type="RefSeq" id="WP_285983343.1">
    <property type="nucleotide sequence ID" value="NZ_JASVDS010000004.1"/>
</dbReference>
<keyword evidence="11" id="KW-1185">Reference proteome</keyword>
<sequence length="623" mass="69840">MDMSQPAAALLDQASLPDNVIARARAGGMPLQELMSVAQQWQTGGRLNECLALYEAWVESNQSPQRLLALFNWGTVLGEMRRHAEAEAVYQRALALNPDFAQAKLNLGHQLEHQGKTAEALAQWQAVYDAGELMAIGAEPVDLRLHALNNAARLLESERRLDESEALMKRSLLLKPEQGDVQQHYVHIRQKQCEWPIYQPIGDVTHNQLLVNTSLLATLSATDDPAIQLMVAQRFVNERVVKYKGKPFHQLHARPAGEKIRVGYLSGDLRMHAVGLLTPELFELHDRSRFEVHALCWSKEDGTAQRARILKAMDRVMPLAGVEDPQAARQIAEAGIDVLVDLQGLTSGARPNILAYRPAPVQVGYLGLPATSALPGEDYIIADRFTMPPEYLPLCTEKPIYLPHCYQVSDRQREVAPTPDRARYGLPEDAFVFCSFNNNHKYTEEMFSAWMQILQRVPGSLLWLLADNSWAESNMKAAAQAQGVAPERLHFAPRVAPPEYLARFQLADLVLDTFPYNAGTTASDCLWMGTPILTRSGRCYISRMAGSLLTAVGLPDLVTYSLPEYIERAVQIGRQPLRAASYKRYLREQGRQTPLFDIPAMVRDLEREFERLVLEHRRKATGG</sequence>
<dbReference type="Gene3D" id="3.40.50.11380">
    <property type="match status" value="1"/>
</dbReference>
<dbReference type="Proteomes" id="UP001238603">
    <property type="component" value="Unassembled WGS sequence"/>
</dbReference>
<gene>
    <name evidence="10" type="ORF">QRD43_15165</name>
</gene>
<comment type="caution">
    <text evidence="10">The sequence shown here is derived from an EMBL/GenBank/DDBJ whole genome shotgun (WGS) entry which is preliminary data.</text>
</comment>
<evidence type="ECO:0000259" key="9">
    <source>
        <dbReference type="Pfam" id="PF13844"/>
    </source>
</evidence>
<dbReference type="SMART" id="SM00028">
    <property type="entry name" value="TPR"/>
    <property type="match status" value="3"/>
</dbReference>
<dbReference type="PANTHER" id="PTHR44998">
    <property type="match status" value="1"/>
</dbReference>